<proteinExistence type="predicted"/>
<sequence>MNLLLLGTVCLLGFAASSASPISRNHPLIEPAASDHLANKRRLPSNVVYPRNTWEIICTIHCIHQGGRYRRYCVSEQKYYSNYVDERCPCYSC</sequence>
<dbReference type="Proteomes" id="UP000095280">
    <property type="component" value="Unplaced"/>
</dbReference>
<keyword evidence="1" id="KW-1185">Reference proteome</keyword>
<organism evidence="1 2">
    <name type="scientific">Macrostomum lignano</name>
    <dbReference type="NCBI Taxonomy" id="282301"/>
    <lineage>
        <taxon>Eukaryota</taxon>
        <taxon>Metazoa</taxon>
        <taxon>Spiralia</taxon>
        <taxon>Lophotrochozoa</taxon>
        <taxon>Platyhelminthes</taxon>
        <taxon>Rhabditophora</taxon>
        <taxon>Macrostomorpha</taxon>
        <taxon>Macrostomida</taxon>
        <taxon>Macrostomidae</taxon>
        <taxon>Macrostomum</taxon>
    </lineage>
</organism>
<dbReference type="WBParaSite" id="maker-uti_cns_0011470-snap-gene-0.14-mRNA-1">
    <property type="protein sequence ID" value="maker-uti_cns_0011470-snap-gene-0.14-mRNA-1"/>
    <property type="gene ID" value="maker-uti_cns_0011470-snap-gene-0.14"/>
</dbReference>
<evidence type="ECO:0000313" key="2">
    <source>
        <dbReference type="WBParaSite" id="maker-uti_cns_0011470-snap-gene-0.14-mRNA-1"/>
    </source>
</evidence>
<dbReference type="AlphaFoldDB" id="A0A1I8IBT6"/>
<evidence type="ECO:0000313" key="1">
    <source>
        <dbReference type="Proteomes" id="UP000095280"/>
    </source>
</evidence>
<accession>A0A1I8IBT6</accession>
<reference evidence="2" key="1">
    <citation type="submission" date="2016-11" db="UniProtKB">
        <authorList>
            <consortium name="WormBaseParasite"/>
        </authorList>
    </citation>
    <scope>IDENTIFICATION</scope>
</reference>
<protein>
    <submittedName>
        <fullName evidence="2">Secreted protein</fullName>
    </submittedName>
</protein>
<name>A0A1I8IBT6_9PLAT</name>